<evidence type="ECO:0000256" key="1">
    <source>
        <dbReference type="SAM" id="MobiDB-lite"/>
    </source>
</evidence>
<evidence type="ECO:0000313" key="2">
    <source>
        <dbReference type="EMBL" id="NOL50613.1"/>
    </source>
</evidence>
<reference evidence="2 3" key="1">
    <citation type="submission" date="2020-05" db="EMBL/GenBank/DDBJ databases">
        <authorList>
            <person name="Niu N."/>
        </authorList>
    </citation>
    <scope>NUCLEOTIDE SEQUENCE [LARGE SCALE GENOMIC DNA]</scope>
    <source>
        <strain evidence="2 3">3340-03</strain>
    </source>
</reference>
<dbReference type="AlphaFoldDB" id="A0A849P3I5"/>
<evidence type="ECO:0000313" key="3">
    <source>
        <dbReference type="Proteomes" id="UP000537862"/>
    </source>
</evidence>
<dbReference type="EMBL" id="JABGBN010000001">
    <property type="protein sequence ID" value="NOL50613.1"/>
    <property type="molecule type" value="Genomic_DNA"/>
</dbReference>
<evidence type="ECO:0008006" key="4">
    <source>
        <dbReference type="Google" id="ProtNLM"/>
    </source>
</evidence>
<accession>A0A849P3I5</accession>
<proteinExistence type="predicted"/>
<feature type="compositionally biased region" description="Polar residues" evidence="1">
    <location>
        <begin position="1"/>
        <end position="34"/>
    </location>
</feature>
<dbReference type="Proteomes" id="UP000537862">
    <property type="component" value="Unassembled WGS sequence"/>
</dbReference>
<sequence length="49" mass="5329">MTMSQENQQEPQFEQVQRSTTAQNSNKQPQQTPPQEKATKSGCCGACGG</sequence>
<dbReference type="RefSeq" id="WP_171679322.1">
    <property type="nucleotide sequence ID" value="NZ_JABGBN010000001.1"/>
</dbReference>
<keyword evidence="3" id="KW-1185">Reference proteome</keyword>
<protein>
    <recommendedName>
        <fullName evidence="4">CCGSCS motif protein</fullName>
    </recommendedName>
</protein>
<comment type="caution">
    <text evidence="2">The sequence shown here is derived from an EMBL/GenBank/DDBJ whole genome shotgun (WGS) entry which is preliminary data.</text>
</comment>
<organism evidence="2 3">
    <name type="scientific">Pelistega suis</name>
    <dbReference type="NCBI Taxonomy" id="1631957"/>
    <lineage>
        <taxon>Bacteria</taxon>
        <taxon>Pseudomonadati</taxon>
        <taxon>Pseudomonadota</taxon>
        <taxon>Betaproteobacteria</taxon>
        <taxon>Burkholderiales</taxon>
        <taxon>Alcaligenaceae</taxon>
        <taxon>Pelistega</taxon>
    </lineage>
</organism>
<feature type="region of interest" description="Disordered" evidence="1">
    <location>
        <begin position="1"/>
        <end position="49"/>
    </location>
</feature>
<gene>
    <name evidence="2" type="ORF">HKX39_00285</name>
</gene>
<name>A0A849P3I5_9BURK</name>